<evidence type="ECO:0000256" key="4">
    <source>
        <dbReference type="PROSITE-ProRule" id="PRU00134"/>
    </source>
</evidence>
<evidence type="ECO:0000313" key="8">
    <source>
        <dbReference type="EMBL" id="CAD7249510.1"/>
    </source>
</evidence>
<dbReference type="GO" id="GO:0008757">
    <property type="term" value="F:S-adenosylmethionine-dependent methyltransferase activity"/>
    <property type="evidence" value="ECO:0007669"/>
    <property type="project" value="UniProtKB-ARBA"/>
</dbReference>
<keyword evidence="9" id="KW-1185">Reference proteome</keyword>
<keyword evidence="2 4" id="KW-0863">Zinc-finger</keyword>
<evidence type="ECO:0000256" key="5">
    <source>
        <dbReference type="SAM" id="MobiDB-lite"/>
    </source>
</evidence>
<dbReference type="Pfam" id="PF00856">
    <property type="entry name" value="SET"/>
    <property type="match status" value="1"/>
</dbReference>
<dbReference type="Pfam" id="PF01753">
    <property type="entry name" value="zf-MYND"/>
    <property type="match status" value="1"/>
</dbReference>
<evidence type="ECO:0000256" key="3">
    <source>
        <dbReference type="ARBA" id="ARBA00022833"/>
    </source>
</evidence>
<feature type="domain" description="SET" evidence="6">
    <location>
        <begin position="275"/>
        <end position="518"/>
    </location>
</feature>
<evidence type="ECO:0000259" key="7">
    <source>
        <dbReference type="PROSITE" id="PS50865"/>
    </source>
</evidence>
<dbReference type="Gene3D" id="2.170.270.10">
    <property type="entry name" value="SET domain"/>
    <property type="match status" value="1"/>
</dbReference>
<name>A0A7R9A8M0_9CRUS</name>
<evidence type="ECO:0000256" key="2">
    <source>
        <dbReference type="ARBA" id="ARBA00022771"/>
    </source>
</evidence>
<dbReference type="AlphaFoldDB" id="A0A7R9A8M0"/>
<evidence type="ECO:0000259" key="6">
    <source>
        <dbReference type="PROSITE" id="PS50280"/>
    </source>
</evidence>
<dbReference type="InterPro" id="IPR053010">
    <property type="entry name" value="SET_SmydA-8"/>
</dbReference>
<dbReference type="Proteomes" id="UP000677054">
    <property type="component" value="Unassembled WGS sequence"/>
</dbReference>
<dbReference type="InterPro" id="IPR001214">
    <property type="entry name" value="SET_dom"/>
</dbReference>
<dbReference type="InterPro" id="IPR046341">
    <property type="entry name" value="SET_dom_sf"/>
</dbReference>
<organism evidence="8">
    <name type="scientific">Darwinula stevensoni</name>
    <dbReference type="NCBI Taxonomy" id="69355"/>
    <lineage>
        <taxon>Eukaryota</taxon>
        <taxon>Metazoa</taxon>
        <taxon>Ecdysozoa</taxon>
        <taxon>Arthropoda</taxon>
        <taxon>Crustacea</taxon>
        <taxon>Oligostraca</taxon>
        <taxon>Ostracoda</taxon>
        <taxon>Podocopa</taxon>
        <taxon>Podocopida</taxon>
        <taxon>Darwinulocopina</taxon>
        <taxon>Darwinuloidea</taxon>
        <taxon>Darwinulidae</taxon>
        <taxon>Darwinula</taxon>
    </lineage>
</organism>
<dbReference type="OrthoDB" id="6374143at2759"/>
<protein>
    <submittedName>
        <fullName evidence="8">Uncharacterized protein</fullName>
    </submittedName>
</protein>
<evidence type="ECO:0000256" key="1">
    <source>
        <dbReference type="ARBA" id="ARBA00022723"/>
    </source>
</evidence>
<accession>A0A7R9A8M0</accession>
<dbReference type="PROSITE" id="PS50280">
    <property type="entry name" value="SET"/>
    <property type="match status" value="1"/>
</dbReference>
<dbReference type="Gene3D" id="6.10.140.2220">
    <property type="match status" value="2"/>
</dbReference>
<dbReference type="CDD" id="cd20071">
    <property type="entry name" value="SET_SMYD"/>
    <property type="match status" value="1"/>
</dbReference>
<keyword evidence="1" id="KW-0479">Metal-binding</keyword>
<dbReference type="GO" id="GO:0008276">
    <property type="term" value="F:protein methyltransferase activity"/>
    <property type="evidence" value="ECO:0007669"/>
    <property type="project" value="UniProtKB-ARBA"/>
</dbReference>
<dbReference type="InterPro" id="IPR002893">
    <property type="entry name" value="Znf_MYND"/>
</dbReference>
<dbReference type="SUPFAM" id="SSF82199">
    <property type="entry name" value="SET domain"/>
    <property type="match status" value="1"/>
</dbReference>
<feature type="domain" description="MYND-type" evidence="7">
    <location>
        <begin position="208"/>
        <end position="245"/>
    </location>
</feature>
<dbReference type="EMBL" id="LR901851">
    <property type="protein sequence ID" value="CAD7249510.1"/>
    <property type="molecule type" value="Genomic_DNA"/>
</dbReference>
<dbReference type="PANTHER" id="PTHR46455:SF5">
    <property type="entry name" value="SET AND MYND DOMAIN CONTAINING, ARTHROPOD-SPECIFIC, MEMBER 4, ISOFORM A"/>
    <property type="match status" value="1"/>
</dbReference>
<dbReference type="EMBL" id="CAJPEV010002334">
    <property type="protein sequence ID" value="CAG0896557.1"/>
    <property type="molecule type" value="Genomic_DNA"/>
</dbReference>
<proteinExistence type="predicted"/>
<dbReference type="GO" id="GO:0008170">
    <property type="term" value="F:N-methyltransferase activity"/>
    <property type="evidence" value="ECO:0007669"/>
    <property type="project" value="UniProtKB-ARBA"/>
</dbReference>
<keyword evidence="3" id="KW-0862">Zinc</keyword>
<reference evidence="8" key="1">
    <citation type="submission" date="2020-11" db="EMBL/GenBank/DDBJ databases">
        <authorList>
            <person name="Tran Van P."/>
        </authorList>
    </citation>
    <scope>NUCLEOTIDE SEQUENCE</scope>
</reference>
<dbReference type="Gene3D" id="1.10.220.160">
    <property type="match status" value="1"/>
</dbReference>
<dbReference type="PANTHER" id="PTHR46455">
    <property type="entry name" value="SET AND MYND DOMAIN CONTAINING, ARTHROPOD-SPECIFIC, MEMBER 4, ISOFORM A"/>
    <property type="match status" value="1"/>
</dbReference>
<dbReference type="SUPFAM" id="SSF144232">
    <property type="entry name" value="HIT/MYND zinc finger-like"/>
    <property type="match status" value="1"/>
</dbReference>
<dbReference type="PROSITE" id="PS50865">
    <property type="entry name" value="ZF_MYND_2"/>
    <property type="match status" value="1"/>
</dbReference>
<feature type="region of interest" description="Disordered" evidence="5">
    <location>
        <begin position="730"/>
        <end position="751"/>
    </location>
</feature>
<dbReference type="GO" id="GO:0008270">
    <property type="term" value="F:zinc ion binding"/>
    <property type="evidence" value="ECO:0007669"/>
    <property type="project" value="UniProtKB-KW"/>
</dbReference>
<gene>
    <name evidence="8" type="ORF">DSTB1V02_LOCUS9305</name>
</gene>
<sequence>MQMARCAAVNCNNRFGDHKETAPGGIKKITFHNRCVQAWHGFTRTVCATLMMALNSLPRKCMGKEGLLNELAHKFDAELTDMREGCTTPPLLDVNDPVEECKDEERSSCSNQVKGDVGVIEAFGGGMLIDVGLPKHKSIHISDGSSCTIPESPTVMHPTRSQLSISSLLIILMCIKKQQVSGLALCFHDDGGKEEGDPDKASGSTHHCIACRKKADQKCSSCRLVYYCASICQKSDWSHIHRDECGKIRSLRSHISPQSKDSEVNEDSLPILTKQKLTLRSSPSSPTLPYKMEQNEELGRYLVATKDLEPGEVIFMDEPLVVGPVQGGTAMCLGCYKRVTQLSWASCHRCNMPLCSVACEDSEQHLLECSFMSVQKKRKFTLDLYSYVTILRAVILKLDPVFKAKWEKLSSLESHLDKVQESKMYAKRRNMIVKPLRELVGDPHFPEEEIQRVCSIFDINAFEIHCSQGHIYGLYPTASLMEHSCIPNTYHTFDRDFNMVLRAAEPIAKGSHITAIYTRMLEGTMNRRRMLKEFRFFECSCPRCADPLELGSYFSAVRCGKCPSGYLLPQDPLEREPTWVCESCEYQASNKVISRILRPLEEDLVPLERSQPTVDACEAYLKKYGSVVHPNHYLLFSVLHSLSQLYGRSPGRPLHKLTAAELSRKEDICRHMIQVADILDPGISLLRGVTLYELQATLFEKARRLNEGENPDISELRSLLSRGLSSHFSSSSAFRPPGNTCDTDGSRSVNRKAPSEGLIYLSQSIYLLQYEPGHTPEGQMKVAAIANLEQVSSWVNSLQLDIPSLAVTSSAAPPAQT</sequence>
<evidence type="ECO:0000313" key="9">
    <source>
        <dbReference type="Proteomes" id="UP000677054"/>
    </source>
</evidence>